<reference evidence="1 2" key="1">
    <citation type="submission" date="2019-08" db="EMBL/GenBank/DDBJ databases">
        <title>In-depth cultivation of the pig gut microbiome towards novel bacterial diversity and tailored functional studies.</title>
        <authorList>
            <person name="Wylensek D."/>
            <person name="Hitch T.C.A."/>
            <person name="Clavel T."/>
        </authorList>
    </citation>
    <scope>NUCLEOTIDE SEQUENCE [LARGE SCALE GENOMIC DNA]</scope>
    <source>
        <strain evidence="1 2">BBE-744-WT-12</strain>
    </source>
</reference>
<gene>
    <name evidence="1" type="ORF">FYJ85_03180</name>
</gene>
<dbReference type="SUPFAM" id="SSF53067">
    <property type="entry name" value="Actin-like ATPase domain"/>
    <property type="match status" value="1"/>
</dbReference>
<organism evidence="1 2">
    <name type="scientific">Victivallis lenta</name>
    <dbReference type="NCBI Taxonomy" id="2606640"/>
    <lineage>
        <taxon>Bacteria</taxon>
        <taxon>Pseudomonadati</taxon>
        <taxon>Lentisphaerota</taxon>
        <taxon>Lentisphaeria</taxon>
        <taxon>Victivallales</taxon>
        <taxon>Victivallaceae</taxon>
        <taxon>Victivallis</taxon>
    </lineage>
</organism>
<proteinExistence type="predicted"/>
<dbReference type="Proteomes" id="UP000435649">
    <property type="component" value="Unassembled WGS sequence"/>
</dbReference>
<dbReference type="EMBL" id="VUNS01000002">
    <property type="protein sequence ID" value="MST96047.1"/>
    <property type="molecule type" value="Genomic_DNA"/>
</dbReference>
<dbReference type="Gene3D" id="3.30.420.40">
    <property type="match status" value="2"/>
</dbReference>
<dbReference type="AlphaFoldDB" id="A0A844FXU0"/>
<accession>A0A844FXU0</accession>
<evidence type="ECO:0000313" key="2">
    <source>
        <dbReference type="Proteomes" id="UP000435649"/>
    </source>
</evidence>
<sequence length="462" mass="49997">MAIQITMKCVPELDPEFVPAALWNREYGKLAAADAGRRKLALCVERANGCVSRFDTVILADTPENRALNLRYVERIVKFLLWARGGWKLTVAGAPELVPELAKIYSAGGERKFDYAVIGKKIYDHPFTVVGCAYEAAPEAKEIGLRLGGHFDGCRIGFDLGGSDRKCAAVIDGETVHSEEVVWDPYFQGDINYHIEGIVDSLKRAAARLPRIDSIGGSAAGVYVDNQPRIASLFRGIPEEQFESRVRPIFLEIAKQFPGVPFVVLNDGEVTALAGAVSIGRNALLGLAMGTSEAVGFVTPEGTLTDHLNELAFAPVDYRETGAPVDEWSGDAGVGALYLSQQAVGRVAGKAGFEFPAGTPLPEQLKLVQKAMESGDERAAKVYRTVGCYLGYAVAHYAMFYPLENLLLLGRVSSGRGGSIILDKAREVLAGEFPELKVEFHIPDEAFKRHGQAVIAATLPEL</sequence>
<comment type="caution">
    <text evidence="1">The sequence shown here is derived from an EMBL/GenBank/DDBJ whole genome shotgun (WGS) entry which is preliminary data.</text>
</comment>
<dbReference type="RefSeq" id="WP_154416971.1">
    <property type="nucleotide sequence ID" value="NZ_DBFCGB010000092.1"/>
</dbReference>
<dbReference type="InterPro" id="IPR043129">
    <property type="entry name" value="ATPase_NBD"/>
</dbReference>
<evidence type="ECO:0000313" key="1">
    <source>
        <dbReference type="EMBL" id="MST96047.1"/>
    </source>
</evidence>
<keyword evidence="2" id="KW-1185">Reference proteome</keyword>
<name>A0A844FXU0_9BACT</name>
<protein>
    <submittedName>
        <fullName evidence="1">ROK family protein</fullName>
    </submittedName>
</protein>